<evidence type="ECO:0000256" key="8">
    <source>
        <dbReference type="ARBA" id="ARBA00022741"/>
    </source>
</evidence>
<dbReference type="InterPro" id="IPR011006">
    <property type="entry name" value="CheY-like_superfamily"/>
</dbReference>
<dbReference type="SUPFAM" id="SSF55874">
    <property type="entry name" value="ATPase domain of HSP90 chaperone/DNA topoisomerase II/histidine kinase"/>
    <property type="match status" value="1"/>
</dbReference>
<dbReference type="PROSITE" id="PS50110">
    <property type="entry name" value="RESPONSE_REGULATORY"/>
    <property type="match status" value="2"/>
</dbReference>
<evidence type="ECO:0000256" key="7">
    <source>
        <dbReference type="ARBA" id="ARBA00022692"/>
    </source>
</evidence>
<dbReference type="Pfam" id="PF02518">
    <property type="entry name" value="HATPase_c"/>
    <property type="match status" value="1"/>
</dbReference>
<dbReference type="SMART" id="SM00387">
    <property type="entry name" value="HATPase_c"/>
    <property type="match status" value="1"/>
</dbReference>
<accession>A0A928Z6X8</accession>
<dbReference type="InterPro" id="IPR001789">
    <property type="entry name" value="Sig_transdc_resp-reg_receiver"/>
</dbReference>
<dbReference type="EC" id="2.7.13.3" evidence="4"/>
<evidence type="ECO:0000259" key="18">
    <source>
        <dbReference type="PROSITE" id="PS50110"/>
    </source>
</evidence>
<feature type="coiled-coil region" evidence="16">
    <location>
        <begin position="119"/>
        <end position="146"/>
    </location>
</feature>
<feature type="domain" description="Response regulatory" evidence="18">
    <location>
        <begin position="410"/>
        <end position="527"/>
    </location>
</feature>
<keyword evidence="10" id="KW-0067">ATP-binding</keyword>
<protein>
    <recommendedName>
        <fullName evidence="14">Circadian input-output histidine kinase CikA</fullName>
        <ecNumber evidence="4">2.7.13.3</ecNumber>
    </recommendedName>
</protein>
<evidence type="ECO:0000256" key="2">
    <source>
        <dbReference type="ARBA" id="ARBA00004370"/>
    </source>
</evidence>
<keyword evidence="11" id="KW-1133">Transmembrane helix</keyword>
<dbReference type="Proteomes" id="UP000621799">
    <property type="component" value="Unassembled WGS sequence"/>
</dbReference>
<dbReference type="SMART" id="SM00388">
    <property type="entry name" value="HisKA"/>
    <property type="match status" value="1"/>
</dbReference>
<keyword evidence="13" id="KW-0472">Membrane</keyword>
<dbReference type="Gene3D" id="3.40.50.2300">
    <property type="match status" value="2"/>
</dbReference>
<gene>
    <name evidence="19" type="ORF">IQ235_08755</name>
</gene>
<evidence type="ECO:0000256" key="9">
    <source>
        <dbReference type="ARBA" id="ARBA00022777"/>
    </source>
</evidence>
<evidence type="ECO:0000256" key="5">
    <source>
        <dbReference type="ARBA" id="ARBA00022553"/>
    </source>
</evidence>
<sequence length="532" mass="60029">MDEIQKTQVLIVDDTPTNIQVLSDFLIESGFEVLVAKNGESALRKLEKAAPDIILLDIMMPGINGFETCIRLKDWDKTKDIPIIFMTALSDVVDKVKGLSLGAVDYITKPFQQEEVLARINVQLRLRNLTRQLQLAKQEADAANQSKSEFLTNMSHDLRTPLNGILGVSQMLLSSPNIPTEELDNINIIYQSGSHLLTLINDILDISKIESGKMELDRSKFSLANFLKRVVEICQVRAKQKKIFFRYQPDSSLPMGIHADEKRVRQILINLLGNAIKFTETGGVTFIVKNLGSATALNNSTLSYRKLRFQIEDTGIGMKPESLQKIFLPFEQAKNPRYNNEGTGLGLAISQKLIQMMGSTLHVKSQPGKGSIFWTDLDIEIAVEAIEPLEPTSKPPSIVDESFSRQLPLRILLVEDTRINQKVALRMLKRLGYQADLATNGLEALEVLRRESYDIVFMDVQMPQMDGFEATRQIHREWKALERPWIIAMTANAMRGDREKCLEAGMNDYISKPVEVEEIARSLRQYSVTGKH</sequence>
<dbReference type="InterPro" id="IPR036890">
    <property type="entry name" value="HATPase_C_sf"/>
</dbReference>
<dbReference type="SUPFAM" id="SSF47384">
    <property type="entry name" value="Homodimeric domain of signal transducing histidine kinase"/>
    <property type="match status" value="1"/>
</dbReference>
<evidence type="ECO:0000256" key="16">
    <source>
        <dbReference type="SAM" id="Coils"/>
    </source>
</evidence>
<keyword evidence="12" id="KW-0902">Two-component regulatory system</keyword>
<dbReference type="GO" id="GO:0005524">
    <property type="term" value="F:ATP binding"/>
    <property type="evidence" value="ECO:0007669"/>
    <property type="project" value="UniProtKB-KW"/>
</dbReference>
<evidence type="ECO:0000313" key="20">
    <source>
        <dbReference type="Proteomes" id="UP000621799"/>
    </source>
</evidence>
<keyword evidence="9" id="KW-0418">Kinase</keyword>
<evidence type="ECO:0000259" key="17">
    <source>
        <dbReference type="PROSITE" id="PS50109"/>
    </source>
</evidence>
<evidence type="ECO:0000256" key="6">
    <source>
        <dbReference type="ARBA" id="ARBA00022679"/>
    </source>
</evidence>
<dbReference type="InterPro" id="IPR003594">
    <property type="entry name" value="HATPase_dom"/>
</dbReference>
<feature type="modified residue" description="4-aspartylphosphate" evidence="15">
    <location>
        <position position="57"/>
    </location>
</feature>
<dbReference type="EMBL" id="JADEXN010000126">
    <property type="protein sequence ID" value="MBE9040867.1"/>
    <property type="molecule type" value="Genomic_DNA"/>
</dbReference>
<dbReference type="GO" id="GO:0016020">
    <property type="term" value="C:membrane"/>
    <property type="evidence" value="ECO:0007669"/>
    <property type="project" value="UniProtKB-SubCell"/>
</dbReference>
<evidence type="ECO:0000256" key="4">
    <source>
        <dbReference type="ARBA" id="ARBA00012438"/>
    </source>
</evidence>
<dbReference type="PRINTS" id="PR00344">
    <property type="entry name" value="BCTRLSENSOR"/>
</dbReference>
<comment type="similarity">
    <text evidence="3">In the N-terminal section; belongs to the phytochrome family.</text>
</comment>
<evidence type="ECO:0000256" key="11">
    <source>
        <dbReference type="ARBA" id="ARBA00022989"/>
    </source>
</evidence>
<evidence type="ECO:0000256" key="15">
    <source>
        <dbReference type="PROSITE-ProRule" id="PRU00169"/>
    </source>
</evidence>
<evidence type="ECO:0000256" key="13">
    <source>
        <dbReference type="ARBA" id="ARBA00023136"/>
    </source>
</evidence>
<dbReference type="CDD" id="cd00082">
    <property type="entry name" value="HisKA"/>
    <property type="match status" value="1"/>
</dbReference>
<dbReference type="CDD" id="cd17546">
    <property type="entry name" value="REC_hyHK_CKI1_RcsC-like"/>
    <property type="match status" value="1"/>
</dbReference>
<comment type="caution">
    <text evidence="19">The sequence shown here is derived from an EMBL/GenBank/DDBJ whole genome shotgun (WGS) entry which is preliminary data.</text>
</comment>
<dbReference type="SUPFAM" id="SSF52172">
    <property type="entry name" value="CheY-like"/>
    <property type="match status" value="2"/>
</dbReference>
<feature type="domain" description="Response regulatory" evidence="18">
    <location>
        <begin position="8"/>
        <end position="124"/>
    </location>
</feature>
<feature type="domain" description="Histidine kinase" evidence="17">
    <location>
        <begin position="153"/>
        <end position="381"/>
    </location>
</feature>
<name>A0A928Z6X8_9CYAN</name>
<keyword evidence="16" id="KW-0175">Coiled coil</keyword>
<keyword evidence="8" id="KW-0547">Nucleotide-binding</keyword>
<comment type="catalytic activity">
    <reaction evidence="1">
        <text>ATP + protein L-histidine = ADP + protein N-phospho-L-histidine.</text>
        <dbReference type="EC" id="2.7.13.3"/>
    </reaction>
</comment>
<evidence type="ECO:0000256" key="1">
    <source>
        <dbReference type="ARBA" id="ARBA00000085"/>
    </source>
</evidence>
<dbReference type="AlphaFoldDB" id="A0A928Z6X8"/>
<proteinExistence type="inferred from homology"/>
<dbReference type="PROSITE" id="PS50109">
    <property type="entry name" value="HIS_KIN"/>
    <property type="match status" value="1"/>
</dbReference>
<dbReference type="Gene3D" id="1.10.287.130">
    <property type="match status" value="1"/>
</dbReference>
<organism evidence="19 20">
    <name type="scientific">Zarconia navalis LEGE 11467</name>
    <dbReference type="NCBI Taxonomy" id="1828826"/>
    <lineage>
        <taxon>Bacteria</taxon>
        <taxon>Bacillati</taxon>
        <taxon>Cyanobacteriota</taxon>
        <taxon>Cyanophyceae</taxon>
        <taxon>Oscillatoriophycideae</taxon>
        <taxon>Oscillatoriales</taxon>
        <taxon>Oscillatoriales incertae sedis</taxon>
        <taxon>Zarconia</taxon>
        <taxon>Zarconia navalis</taxon>
    </lineage>
</organism>
<dbReference type="CDD" id="cd16922">
    <property type="entry name" value="HATPase_EvgS-ArcB-TorS-like"/>
    <property type="match status" value="1"/>
</dbReference>
<evidence type="ECO:0000256" key="14">
    <source>
        <dbReference type="ARBA" id="ARBA00074306"/>
    </source>
</evidence>
<keyword evidence="20" id="KW-1185">Reference proteome</keyword>
<dbReference type="RefSeq" id="WP_264321103.1">
    <property type="nucleotide sequence ID" value="NZ_JADEXN010000126.1"/>
</dbReference>
<feature type="modified residue" description="4-aspartylphosphate" evidence="15">
    <location>
        <position position="459"/>
    </location>
</feature>
<dbReference type="InterPro" id="IPR036097">
    <property type="entry name" value="HisK_dim/P_sf"/>
</dbReference>
<dbReference type="PANTHER" id="PTHR45339">
    <property type="entry name" value="HYBRID SIGNAL TRANSDUCTION HISTIDINE KINASE J"/>
    <property type="match status" value="1"/>
</dbReference>
<dbReference type="InterPro" id="IPR004358">
    <property type="entry name" value="Sig_transdc_His_kin-like_C"/>
</dbReference>
<comment type="subcellular location">
    <subcellularLocation>
        <location evidence="2">Membrane</location>
    </subcellularLocation>
</comment>
<evidence type="ECO:0000256" key="10">
    <source>
        <dbReference type="ARBA" id="ARBA00022840"/>
    </source>
</evidence>
<reference evidence="19" key="1">
    <citation type="submission" date="2020-10" db="EMBL/GenBank/DDBJ databases">
        <authorList>
            <person name="Castelo-Branco R."/>
            <person name="Eusebio N."/>
            <person name="Adriana R."/>
            <person name="Vieira A."/>
            <person name="Brugerolle De Fraissinette N."/>
            <person name="Rezende De Castro R."/>
            <person name="Schneider M.P."/>
            <person name="Vasconcelos V."/>
            <person name="Leao P.N."/>
        </authorList>
    </citation>
    <scope>NUCLEOTIDE SEQUENCE</scope>
    <source>
        <strain evidence="19">LEGE 11467</strain>
    </source>
</reference>
<dbReference type="PANTHER" id="PTHR45339:SF1">
    <property type="entry name" value="HYBRID SIGNAL TRANSDUCTION HISTIDINE KINASE J"/>
    <property type="match status" value="1"/>
</dbReference>
<dbReference type="FunFam" id="1.10.287.130:FF:000004">
    <property type="entry name" value="Ethylene receptor 1"/>
    <property type="match status" value="1"/>
</dbReference>
<dbReference type="InterPro" id="IPR005467">
    <property type="entry name" value="His_kinase_dom"/>
</dbReference>
<evidence type="ECO:0000313" key="19">
    <source>
        <dbReference type="EMBL" id="MBE9040867.1"/>
    </source>
</evidence>
<keyword evidence="7" id="KW-0812">Transmembrane</keyword>
<dbReference type="InterPro" id="IPR003661">
    <property type="entry name" value="HisK_dim/P_dom"/>
</dbReference>
<evidence type="ECO:0000256" key="3">
    <source>
        <dbReference type="ARBA" id="ARBA00006402"/>
    </source>
</evidence>
<dbReference type="SMART" id="SM00448">
    <property type="entry name" value="REC"/>
    <property type="match status" value="2"/>
</dbReference>
<dbReference type="GO" id="GO:0000155">
    <property type="term" value="F:phosphorelay sensor kinase activity"/>
    <property type="evidence" value="ECO:0007669"/>
    <property type="project" value="InterPro"/>
</dbReference>
<dbReference type="Pfam" id="PF00512">
    <property type="entry name" value="HisKA"/>
    <property type="match status" value="1"/>
</dbReference>
<keyword evidence="5 15" id="KW-0597">Phosphoprotein</keyword>
<dbReference type="CDD" id="cd19920">
    <property type="entry name" value="REC_PA4781-like"/>
    <property type="match status" value="1"/>
</dbReference>
<dbReference type="FunFam" id="3.30.565.10:FF:000010">
    <property type="entry name" value="Sensor histidine kinase RcsC"/>
    <property type="match status" value="1"/>
</dbReference>
<dbReference type="Pfam" id="PF00072">
    <property type="entry name" value="Response_reg"/>
    <property type="match status" value="2"/>
</dbReference>
<evidence type="ECO:0000256" key="12">
    <source>
        <dbReference type="ARBA" id="ARBA00023012"/>
    </source>
</evidence>
<keyword evidence="6" id="KW-0808">Transferase</keyword>
<dbReference type="Gene3D" id="3.30.565.10">
    <property type="entry name" value="Histidine kinase-like ATPase, C-terminal domain"/>
    <property type="match status" value="1"/>
</dbReference>